<proteinExistence type="predicted"/>
<protein>
    <submittedName>
        <fullName evidence="1">Uncharacterized protein</fullName>
    </submittedName>
</protein>
<evidence type="ECO:0000313" key="1">
    <source>
        <dbReference type="EMBL" id="KAA1042486.1"/>
    </source>
</evidence>
<dbReference type="EMBL" id="SCWC02000001">
    <property type="protein sequence ID" value="KAA1042486.1"/>
    <property type="molecule type" value="Genomic_DNA"/>
</dbReference>
<sequence length="121" mass="13562">MSNKYNAVYNFYHSVSNFTDDEHISNTTKSGLLNDVSSEITKLKNSLIGNRELSNIDKDKVAAMIADLHDVMRHNATADIRSLSKKINVAALKGVMQIEIKEDIQNEIKIQLMEQAAAKLK</sequence>
<comment type="caution">
    <text evidence="1">The sequence shown here is derived from an EMBL/GenBank/DDBJ whole genome shotgun (WGS) entry which is preliminary data.</text>
</comment>
<organism evidence="1 2">
    <name type="scientific">Macrococcus equipercicus</name>
    <dbReference type="NCBI Taxonomy" id="69967"/>
    <lineage>
        <taxon>Bacteria</taxon>
        <taxon>Bacillati</taxon>
        <taxon>Bacillota</taxon>
        <taxon>Bacilli</taxon>
        <taxon>Bacillales</taxon>
        <taxon>Staphylococcaceae</taxon>
        <taxon>Macrococcus</taxon>
    </lineage>
</organism>
<dbReference type="Proteomes" id="UP000295735">
    <property type="component" value="Unassembled WGS sequence"/>
</dbReference>
<accession>A0ABQ6RBB4</accession>
<keyword evidence="2" id="KW-1185">Reference proteome</keyword>
<reference evidence="1 2" key="1">
    <citation type="submission" date="2019-09" db="EMBL/GenBank/DDBJ databases">
        <authorList>
            <person name="Mazhar S."/>
            <person name="Altermann E."/>
            <person name="Hill C."/>
            <person name="Mcauliffe O."/>
        </authorList>
    </citation>
    <scope>NUCLEOTIDE SEQUENCE [LARGE SCALE GENOMIC DNA]</scope>
    <source>
        <strain evidence="1 2">ATCC 51831</strain>
    </source>
</reference>
<dbReference type="RefSeq" id="WP_149458037.1">
    <property type="nucleotide sequence ID" value="NZ_SCWC02000001.1"/>
</dbReference>
<name>A0ABQ6RBB4_9STAP</name>
<evidence type="ECO:0000313" key="2">
    <source>
        <dbReference type="Proteomes" id="UP000295735"/>
    </source>
</evidence>
<gene>
    <name evidence="1" type="ORF">ERX35_000980</name>
</gene>